<accession>A0A6G3TVU7</accession>
<dbReference type="EMBL" id="JAAGMU010000195">
    <property type="protein sequence ID" value="NEC78362.1"/>
    <property type="molecule type" value="Genomic_DNA"/>
</dbReference>
<reference evidence="1" key="1">
    <citation type="submission" date="2020-01" db="EMBL/GenBank/DDBJ databases">
        <title>Insect and environment-associated Actinomycetes.</title>
        <authorList>
            <person name="Currrie C."/>
            <person name="Chevrette M."/>
            <person name="Carlson C."/>
            <person name="Stubbendieck R."/>
            <person name="Wendt-Pienkowski E."/>
        </authorList>
    </citation>
    <scope>NUCLEOTIDE SEQUENCE</scope>
    <source>
        <strain evidence="1">SID7958</strain>
    </source>
</reference>
<name>A0A6G3TVU7_9ACTN</name>
<protein>
    <submittedName>
        <fullName evidence="1">ABC transporter ATP-binding protein</fullName>
    </submittedName>
</protein>
<proteinExistence type="predicted"/>
<feature type="non-terminal residue" evidence="1">
    <location>
        <position position="1"/>
    </location>
</feature>
<dbReference type="GO" id="GO:0005524">
    <property type="term" value="F:ATP binding"/>
    <property type="evidence" value="ECO:0007669"/>
    <property type="project" value="UniProtKB-KW"/>
</dbReference>
<gene>
    <name evidence="1" type="ORF">G3I38_03655</name>
</gene>
<organism evidence="1">
    <name type="scientific">Streptomyces sp. SID7958</name>
    <dbReference type="NCBI Taxonomy" id="2706093"/>
    <lineage>
        <taxon>Bacteria</taxon>
        <taxon>Bacillati</taxon>
        <taxon>Actinomycetota</taxon>
        <taxon>Actinomycetes</taxon>
        <taxon>Kitasatosporales</taxon>
        <taxon>Streptomycetaceae</taxon>
        <taxon>Streptomyces</taxon>
    </lineage>
</organism>
<evidence type="ECO:0000313" key="1">
    <source>
        <dbReference type="EMBL" id="NEC78362.1"/>
    </source>
</evidence>
<comment type="caution">
    <text evidence="1">The sequence shown here is derived from an EMBL/GenBank/DDBJ whole genome shotgun (WGS) entry which is preliminary data.</text>
</comment>
<keyword evidence="1" id="KW-0547">Nucleotide-binding</keyword>
<keyword evidence="1" id="KW-0067">ATP-binding</keyword>
<dbReference type="AlphaFoldDB" id="A0A6G3TVU7"/>
<sequence length="116" mass="12351">ETVLDRVAVLDRGRVIACDSPAGLKEQVAGEVRVDLVWRETAPLQVPEVAALRDRAVESGRRWTLRLAPEEARTVVATVTGGAAFAALDDFTLATPSLEDVYLALGGAVRQGLVKA</sequence>